<evidence type="ECO:0000313" key="3">
    <source>
        <dbReference type="Proteomes" id="UP000002168"/>
    </source>
</evidence>
<reference evidence="2 3" key="1">
    <citation type="submission" date="2008-02" db="EMBL/GenBank/DDBJ databases">
        <title>Complete sequence of Shewanella woodyi ATCC 51908.</title>
        <authorList>
            <consortium name="US DOE Joint Genome Institute"/>
            <person name="Copeland A."/>
            <person name="Lucas S."/>
            <person name="Lapidus A."/>
            <person name="Glavina del Rio T."/>
            <person name="Dalin E."/>
            <person name="Tice H."/>
            <person name="Bruce D."/>
            <person name="Goodwin L."/>
            <person name="Pitluck S."/>
            <person name="Sims D."/>
            <person name="Brettin T."/>
            <person name="Detter J.C."/>
            <person name="Han C."/>
            <person name="Kuske C.R."/>
            <person name="Schmutz J."/>
            <person name="Larimer F."/>
            <person name="Land M."/>
            <person name="Hauser L."/>
            <person name="Kyrpides N."/>
            <person name="Lykidis A."/>
            <person name="Zhao J.-S."/>
            <person name="Richardson P."/>
        </authorList>
    </citation>
    <scope>NUCLEOTIDE SEQUENCE [LARGE SCALE GENOMIC DNA]</scope>
    <source>
        <strain evidence="3">ATCC 51908 / MS32</strain>
    </source>
</reference>
<dbReference type="KEGG" id="swd:Swoo_3316"/>
<name>B1KPQ2_SHEWM</name>
<feature type="transmembrane region" description="Helical" evidence="1">
    <location>
        <begin position="107"/>
        <end position="134"/>
    </location>
</feature>
<evidence type="ECO:0008006" key="4">
    <source>
        <dbReference type="Google" id="ProtNLM"/>
    </source>
</evidence>
<protein>
    <recommendedName>
        <fullName evidence="4">3-phosphoshikimate 1-carboxyvinyltransferase</fullName>
    </recommendedName>
</protein>
<sequence length="158" mass="18258">MEQGDQESAVTKTVLEDIEIMNEADALPIRQDPIIEKLLKKLPKEIADSYTDTQLQGFRIALGDRTWAKHFIDNRGTFSFPFVRLRFFYVFLLGKNKRAYTRREKHASMLMFVGLVLSFIAISILLGLFTLYILKSAMGIDLLEGTSLGVWDWFRDLF</sequence>
<evidence type="ECO:0000256" key="1">
    <source>
        <dbReference type="SAM" id="Phobius"/>
    </source>
</evidence>
<dbReference type="AlphaFoldDB" id="B1KPQ2"/>
<dbReference type="HOGENOM" id="CLU_137967_0_0_6"/>
<dbReference type="EMBL" id="CP000961">
    <property type="protein sequence ID" value="ACA87585.1"/>
    <property type="molecule type" value="Genomic_DNA"/>
</dbReference>
<keyword evidence="1" id="KW-0472">Membrane</keyword>
<keyword evidence="1" id="KW-1133">Transmembrane helix</keyword>
<gene>
    <name evidence="2" type="ordered locus">Swoo_3316</name>
</gene>
<keyword evidence="1" id="KW-0812">Transmembrane</keyword>
<organism evidence="2 3">
    <name type="scientific">Shewanella woodyi (strain ATCC 51908 / MS32)</name>
    <dbReference type="NCBI Taxonomy" id="392500"/>
    <lineage>
        <taxon>Bacteria</taxon>
        <taxon>Pseudomonadati</taxon>
        <taxon>Pseudomonadota</taxon>
        <taxon>Gammaproteobacteria</taxon>
        <taxon>Alteromonadales</taxon>
        <taxon>Shewanellaceae</taxon>
        <taxon>Shewanella</taxon>
    </lineage>
</organism>
<dbReference type="STRING" id="392500.Swoo_3316"/>
<accession>B1KPQ2</accession>
<proteinExistence type="predicted"/>
<dbReference type="Proteomes" id="UP000002168">
    <property type="component" value="Chromosome"/>
</dbReference>
<keyword evidence="3" id="KW-1185">Reference proteome</keyword>
<dbReference type="RefSeq" id="WP_012325921.1">
    <property type="nucleotide sequence ID" value="NC_010506.1"/>
</dbReference>
<evidence type="ECO:0000313" key="2">
    <source>
        <dbReference type="EMBL" id="ACA87585.1"/>
    </source>
</evidence>
<dbReference type="eggNOG" id="ENOG5032TY3">
    <property type="taxonomic scope" value="Bacteria"/>
</dbReference>